<reference evidence="2" key="1">
    <citation type="journal article" date="2011" name="MBio">
        <title>Novel metabolic attributes of the genus Cyanothece, comprising a group of unicellular nitrogen-fixing Cyanobacteria.</title>
        <authorList>
            <person name="Bandyopadhyay A."/>
            <person name="Elvitigala T."/>
            <person name="Welsh E."/>
            <person name="Stockel J."/>
            <person name="Liberton M."/>
            <person name="Min H."/>
            <person name="Sherman L.A."/>
            <person name="Pakrasi H.B."/>
        </authorList>
    </citation>
    <scope>NUCLEOTIDE SEQUENCE [LARGE SCALE GENOMIC DNA]</scope>
    <source>
        <strain evidence="2">PCC 7822</strain>
        <plasmid evidence="2">Cy782201</plasmid>
    </source>
</reference>
<accession>E0ULG6</accession>
<dbReference type="Proteomes" id="UP000008206">
    <property type="component" value="Plasmid Cy782201"/>
</dbReference>
<dbReference type="RefSeq" id="WP_013334546.1">
    <property type="nucleotide sequence ID" value="NC_014533.1"/>
</dbReference>
<name>E0ULG6_GLOV7</name>
<dbReference type="AlphaFoldDB" id="E0ULG6"/>
<dbReference type="NCBIfam" id="TIGR04155">
    <property type="entry name" value="cyano_PEP"/>
    <property type="match status" value="1"/>
</dbReference>
<dbReference type="OrthoDB" id="7052168at2"/>
<dbReference type="EMBL" id="CP002199">
    <property type="protein sequence ID" value="ADN17796.1"/>
    <property type="molecule type" value="Genomic_DNA"/>
</dbReference>
<gene>
    <name evidence="1" type="ordered locus">Cyan7822_5943</name>
</gene>
<dbReference type="HOGENOM" id="CLU_2805281_0_0_3"/>
<protein>
    <recommendedName>
        <fullName evidence="3">PEP-CTERM protein-sorting domain-containing protein</fullName>
    </recommendedName>
</protein>
<sequence length="67" mass="6859">MFKWTCLTLTSGFGVVDVDKTSGGDTAVNSALLIDNITVTSVPEPLTLLGIASAALFGAAFKVVKAN</sequence>
<geneLocation type="plasmid" evidence="1 2">
    <name>Cy782201</name>
</geneLocation>
<dbReference type="InterPro" id="IPR026374">
    <property type="entry name" value="Cyano_PEP"/>
</dbReference>
<proteinExistence type="predicted"/>
<keyword evidence="1" id="KW-0614">Plasmid</keyword>
<evidence type="ECO:0000313" key="1">
    <source>
        <dbReference type="EMBL" id="ADN17796.1"/>
    </source>
</evidence>
<organism evidence="1 2">
    <name type="scientific">Gloeothece verrucosa (strain PCC 7822)</name>
    <name type="common">Cyanothece sp. (strain PCC 7822)</name>
    <dbReference type="NCBI Taxonomy" id="497965"/>
    <lineage>
        <taxon>Bacteria</taxon>
        <taxon>Bacillati</taxon>
        <taxon>Cyanobacteriota</taxon>
        <taxon>Cyanophyceae</taxon>
        <taxon>Oscillatoriophycideae</taxon>
        <taxon>Chroococcales</taxon>
        <taxon>Aphanothecaceae</taxon>
        <taxon>Gloeothece</taxon>
        <taxon>Gloeothece verrucosa</taxon>
    </lineage>
</organism>
<keyword evidence="2" id="KW-1185">Reference proteome</keyword>
<evidence type="ECO:0008006" key="3">
    <source>
        <dbReference type="Google" id="ProtNLM"/>
    </source>
</evidence>
<evidence type="ECO:0000313" key="2">
    <source>
        <dbReference type="Proteomes" id="UP000008206"/>
    </source>
</evidence>
<dbReference type="KEGG" id="cyj:Cyan7822_5943"/>